<gene>
    <name evidence="1" type="ORF">TH5_08845</name>
</gene>
<keyword evidence="2" id="KW-1185">Reference proteome</keyword>
<dbReference type="Proteomes" id="UP000252419">
    <property type="component" value="Unassembled WGS sequence"/>
</dbReference>
<comment type="caution">
    <text evidence="1">The sequence shown here is derived from an EMBL/GenBank/DDBJ whole genome shotgun (WGS) entry which is preliminary data.</text>
</comment>
<organism evidence="1 2">
    <name type="scientific">Thalassospira xianhensis MCCC 1A02616</name>
    <dbReference type="NCBI Taxonomy" id="1177929"/>
    <lineage>
        <taxon>Bacteria</taxon>
        <taxon>Pseudomonadati</taxon>
        <taxon>Pseudomonadota</taxon>
        <taxon>Alphaproteobacteria</taxon>
        <taxon>Rhodospirillales</taxon>
        <taxon>Thalassospiraceae</taxon>
        <taxon>Thalassospira</taxon>
    </lineage>
</organism>
<sequence>MLTLPNKEAFKRLAEHFCKSPETAHLVERSITKFRLRAASMFAEAPAPGIKSMARIYRSAVFQFDDGRVGSTDLFVLADPRAFFTQDMGKASCQYSLNNGAQVFIEKQPPVMTRSVPTILDFTGGRVINTLDDQIRMLEYYLNKDLAGHPDIGDILQPIRPVIQGKSEENYGADISPHRKMRAEVSDGVKTVLRRFIESEAREALEQFRASLNQNILEAMNGAAANGIKNYNWAVGVLPDGSLDAELGRRRQQAAKAFPILYSAVGATYGPVCDAIENAEPLNPVLQNMFNIEASTLRKLNGLTVANAGMETPPNHMAIVGFTKDIEMMPDGPAPQTREGWRSYLTSVSLAKKLGRMLVGTEGATAQDVVEKFLQSGRGRWEDMSPDALEVANEGFRDMFLDLYENLLKPAAEFYRSKHNGSAYAPNYTISEALQCLLEGWNIEQVAEACTYWDAKQAEMQHALSLAYPGSDASRERKARDSWPPLHQSEWRSKTGLLVVHLTNQDMLDDERKQLKHCINQYAKKALYEGSHLVSIRTPAGTSLGTAEIIQERLIPLVKSQDDETNNELFSLPPSVHQFRGMKNAKPPSEAWAALWEYMTAIYTGSLKIETDYLESALNDRRIGVASEHHAGACYDSQNPKAVDFAFEQFAPILPKRVRKKGFKALFGDRFENEVYAALHEPQEPLRAPEMGA</sequence>
<dbReference type="EMBL" id="JPWA01000008">
    <property type="protein sequence ID" value="RCK06300.1"/>
    <property type="molecule type" value="Genomic_DNA"/>
</dbReference>
<evidence type="ECO:0000313" key="1">
    <source>
        <dbReference type="EMBL" id="RCK06300.1"/>
    </source>
</evidence>
<proteinExistence type="predicted"/>
<dbReference type="AlphaFoldDB" id="A0A367UE98"/>
<protein>
    <submittedName>
        <fullName evidence="1">Uncharacterized protein</fullName>
    </submittedName>
</protein>
<reference evidence="1 2" key="1">
    <citation type="submission" date="2014-07" db="EMBL/GenBank/DDBJ databases">
        <title>Draft genome sequence of Thalassospira xianhensis P-4 (MCCC 1A02616).</title>
        <authorList>
            <person name="Lai Q."/>
            <person name="Shao Z."/>
        </authorList>
    </citation>
    <scope>NUCLEOTIDE SEQUENCE [LARGE SCALE GENOMIC DNA]</scope>
    <source>
        <strain evidence="1 2">MCCC 1A02616</strain>
    </source>
</reference>
<evidence type="ECO:0000313" key="2">
    <source>
        <dbReference type="Proteomes" id="UP000252419"/>
    </source>
</evidence>
<accession>A0A367UE98</accession>
<name>A0A367UE98_9PROT</name>